<keyword evidence="3" id="KW-1185">Reference proteome</keyword>
<comment type="caution">
    <text evidence="2">The sequence shown here is derived from an EMBL/GenBank/DDBJ whole genome shotgun (WGS) entry which is preliminary data.</text>
</comment>
<keyword evidence="1" id="KW-0472">Membrane</keyword>
<dbReference type="NCBIfam" id="TIGR02112">
    <property type="entry name" value="cyd_oper_ybgE"/>
    <property type="match status" value="1"/>
</dbReference>
<proteinExistence type="predicted"/>
<keyword evidence="1" id="KW-0812">Transmembrane</keyword>
<evidence type="ECO:0000256" key="1">
    <source>
        <dbReference type="SAM" id="Phobius"/>
    </source>
</evidence>
<evidence type="ECO:0000313" key="3">
    <source>
        <dbReference type="Proteomes" id="UP001210678"/>
    </source>
</evidence>
<gene>
    <name evidence="2" type="primary">ybgE</name>
    <name evidence="2" type="ORF">PGX00_11855</name>
</gene>
<feature type="transmembrane region" description="Helical" evidence="1">
    <location>
        <begin position="18"/>
        <end position="37"/>
    </location>
</feature>
<dbReference type="RefSeq" id="WP_272136508.1">
    <property type="nucleotide sequence ID" value="NZ_JAQLOI010000001.1"/>
</dbReference>
<keyword evidence="1" id="KW-1133">Transmembrane helix</keyword>
<dbReference type="Pfam" id="PF09600">
    <property type="entry name" value="Cyd_oper_YbgE"/>
    <property type="match status" value="1"/>
</dbReference>
<accession>A0ABT4YRX3</accession>
<sequence>MSKLAVQIANLHRPIDKALFRALSFILAIGHAGLLMWEPTLYSNAIGGFNSIIGPLFLWAICSGVIFGVGFTPMFVVWRVLFSPYISLTILLYLTVAYLFV</sequence>
<feature type="transmembrane region" description="Helical" evidence="1">
    <location>
        <begin position="76"/>
        <end position="100"/>
    </location>
</feature>
<dbReference type="Proteomes" id="UP001210678">
    <property type="component" value="Unassembled WGS sequence"/>
</dbReference>
<dbReference type="InterPro" id="IPR011846">
    <property type="entry name" value="Cyd_oper_YbgE"/>
</dbReference>
<protein>
    <submittedName>
        <fullName evidence="2">Cyd operon protein YbgE</fullName>
    </submittedName>
</protein>
<dbReference type="EMBL" id="JAQLOI010000001">
    <property type="protein sequence ID" value="MDB1124310.1"/>
    <property type="molecule type" value="Genomic_DNA"/>
</dbReference>
<name>A0ABT4YRX3_9VIBR</name>
<reference evidence="2 3" key="1">
    <citation type="submission" date="2023-01" db="EMBL/GenBank/DDBJ databases">
        <title>Vibrio sp. KJ40-1 sp.nov, isolated from marine algae.</title>
        <authorList>
            <person name="Butt M."/>
            <person name="Kim J.M.J."/>
            <person name="Jeon C.O.C."/>
        </authorList>
    </citation>
    <scope>NUCLEOTIDE SEQUENCE [LARGE SCALE GENOMIC DNA]</scope>
    <source>
        <strain evidence="2 3">KJ40-1</strain>
    </source>
</reference>
<organism evidence="2 3">
    <name type="scientific">Vibrio algarum</name>
    <dbReference type="NCBI Taxonomy" id="3020714"/>
    <lineage>
        <taxon>Bacteria</taxon>
        <taxon>Pseudomonadati</taxon>
        <taxon>Pseudomonadota</taxon>
        <taxon>Gammaproteobacteria</taxon>
        <taxon>Vibrionales</taxon>
        <taxon>Vibrionaceae</taxon>
        <taxon>Vibrio</taxon>
    </lineage>
</organism>
<evidence type="ECO:0000313" key="2">
    <source>
        <dbReference type="EMBL" id="MDB1124310.1"/>
    </source>
</evidence>
<feature type="transmembrane region" description="Helical" evidence="1">
    <location>
        <begin position="49"/>
        <end position="69"/>
    </location>
</feature>